<name>A0AAD9Z957_9LECA</name>
<keyword evidence="1" id="KW-1133">Transmembrane helix</keyword>
<accession>A0AAD9Z957</accession>
<evidence type="ECO:0000313" key="2">
    <source>
        <dbReference type="EMBL" id="KAK3173749.1"/>
    </source>
</evidence>
<dbReference type="EMBL" id="JASNWA010000007">
    <property type="protein sequence ID" value="KAK3173749.1"/>
    <property type="molecule type" value="Genomic_DNA"/>
</dbReference>
<keyword evidence="3" id="KW-1185">Reference proteome</keyword>
<gene>
    <name evidence="2" type="ORF">OEA41_007081</name>
</gene>
<keyword evidence="1" id="KW-0812">Transmembrane</keyword>
<feature type="transmembrane region" description="Helical" evidence="1">
    <location>
        <begin position="12"/>
        <end position="34"/>
    </location>
</feature>
<feature type="transmembrane region" description="Helical" evidence="1">
    <location>
        <begin position="65"/>
        <end position="84"/>
    </location>
</feature>
<evidence type="ECO:0000256" key="1">
    <source>
        <dbReference type="SAM" id="Phobius"/>
    </source>
</evidence>
<dbReference type="AlphaFoldDB" id="A0AAD9Z957"/>
<dbReference type="Proteomes" id="UP001276659">
    <property type="component" value="Unassembled WGS sequence"/>
</dbReference>
<reference evidence="2" key="1">
    <citation type="submission" date="2022-11" db="EMBL/GenBank/DDBJ databases">
        <title>Chromosomal genome sequence assembly and mating type (MAT) locus characterization of the leprose asexual lichenized fungus Lepraria neglecta (Nyl.) Erichsen.</title>
        <authorList>
            <person name="Allen J.L."/>
            <person name="Pfeffer B."/>
        </authorList>
    </citation>
    <scope>NUCLEOTIDE SEQUENCE</scope>
    <source>
        <strain evidence="2">Allen 5258</strain>
    </source>
</reference>
<feature type="transmembrane region" description="Helical" evidence="1">
    <location>
        <begin position="233"/>
        <end position="253"/>
    </location>
</feature>
<proteinExistence type="predicted"/>
<protein>
    <recommendedName>
        <fullName evidence="4">Wax synthase domain-containing protein</fullName>
    </recommendedName>
</protein>
<keyword evidence="1" id="KW-0472">Membrane</keyword>
<organism evidence="2 3">
    <name type="scientific">Lepraria neglecta</name>
    <dbReference type="NCBI Taxonomy" id="209136"/>
    <lineage>
        <taxon>Eukaryota</taxon>
        <taxon>Fungi</taxon>
        <taxon>Dikarya</taxon>
        <taxon>Ascomycota</taxon>
        <taxon>Pezizomycotina</taxon>
        <taxon>Lecanoromycetes</taxon>
        <taxon>OSLEUM clade</taxon>
        <taxon>Lecanoromycetidae</taxon>
        <taxon>Lecanorales</taxon>
        <taxon>Lecanorineae</taxon>
        <taxon>Stereocaulaceae</taxon>
        <taxon>Lepraria</taxon>
    </lineage>
</organism>
<sequence length="279" mass="30822">MMNSIPEALMWLTHPLVIAIAQYLIFTLAAGFTSPRSPTRLLAFALLSFCTWLGIYNFPRNIQSTSVLAAILAGAIAGSPLGYLDRVILRAWAYEDRKAIFGPPPKGKEKTDDQRPISGPGVIDDEDTFGSRYSFGSEVSGVVRGIGTSFEIKYIPPFSSSDPGYVPSPAAFIASKFMIIIACHYIVEYTMDWRVAFDKSLFLPSKVPFFARLDDVTLDDVLARLIIGLTTWIYNYAILQVFFGIPAAIAVAFKPSSVGEWRPPFGSIQDAYTMRGFWG</sequence>
<comment type="caution">
    <text evidence="2">The sequence shown here is derived from an EMBL/GenBank/DDBJ whole genome shotgun (WGS) entry which is preliminary data.</text>
</comment>
<evidence type="ECO:0008006" key="4">
    <source>
        <dbReference type="Google" id="ProtNLM"/>
    </source>
</evidence>
<evidence type="ECO:0000313" key="3">
    <source>
        <dbReference type="Proteomes" id="UP001276659"/>
    </source>
</evidence>
<feature type="transmembrane region" description="Helical" evidence="1">
    <location>
        <begin position="41"/>
        <end position="59"/>
    </location>
</feature>